<gene>
    <name evidence="2" type="ORF">A3H26_01805</name>
</gene>
<dbReference type="EMBL" id="MEVN01000034">
    <property type="protein sequence ID" value="OGC56608.1"/>
    <property type="molecule type" value="Genomic_DNA"/>
</dbReference>
<organism evidence="2 3">
    <name type="scientific">candidate division WWE3 bacterium RIFCSPLOWO2_12_FULL_36_10</name>
    <dbReference type="NCBI Taxonomy" id="1802630"/>
    <lineage>
        <taxon>Bacteria</taxon>
        <taxon>Katanobacteria</taxon>
    </lineage>
</organism>
<dbReference type="AlphaFoldDB" id="A0A1F4VIB0"/>
<accession>A0A1F4VIB0</accession>
<reference evidence="2 3" key="1">
    <citation type="journal article" date="2016" name="Nat. Commun.">
        <title>Thousands of microbial genomes shed light on interconnected biogeochemical processes in an aquifer system.</title>
        <authorList>
            <person name="Anantharaman K."/>
            <person name="Brown C.T."/>
            <person name="Hug L.A."/>
            <person name="Sharon I."/>
            <person name="Castelle C.J."/>
            <person name="Probst A.J."/>
            <person name="Thomas B.C."/>
            <person name="Singh A."/>
            <person name="Wilkins M.J."/>
            <person name="Karaoz U."/>
            <person name="Brodie E.L."/>
            <person name="Williams K.H."/>
            <person name="Hubbard S.S."/>
            <person name="Banfield J.F."/>
        </authorList>
    </citation>
    <scope>NUCLEOTIDE SEQUENCE [LARGE SCALE GENOMIC DNA]</scope>
</reference>
<feature type="compositionally biased region" description="Acidic residues" evidence="1">
    <location>
        <begin position="42"/>
        <end position="63"/>
    </location>
</feature>
<feature type="region of interest" description="Disordered" evidence="1">
    <location>
        <begin position="1"/>
        <end position="100"/>
    </location>
</feature>
<name>A0A1F4VIB0_UNCKA</name>
<dbReference type="Proteomes" id="UP000177763">
    <property type="component" value="Unassembled WGS sequence"/>
</dbReference>
<feature type="compositionally biased region" description="Basic and acidic residues" evidence="1">
    <location>
        <begin position="64"/>
        <end position="79"/>
    </location>
</feature>
<proteinExistence type="predicted"/>
<comment type="caution">
    <text evidence="2">The sequence shown here is derived from an EMBL/GenBank/DDBJ whole genome shotgun (WGS) entry which is preliminary data.</text>
</comment>
<evidence type="ECO:0000313" key="2">
    <source>
        <dbReference type="EMBL" id="OGC56608.1"/>
    </source>
</evidence>
<protein>
    <submittedName>
        <fullName evidence="2">Uncharacterized protein</fullName>
    </submittedName>
</protein>
<evidence type="ECO:0000256" key="1">
    <source>
        <dbReference type="SAM" id="MobiDB-lite"/>
    </source>
</evidence>
<evidence type="ECO:0000313" key="3">
    <source>
        <dbReference type="Proteomes" id="UP000177763"/>
    </source>
</evidence>
<sequence>MANMKANSGEAFVPEELRKEGELSESESIVRQLGQEGAVESIVDESGDVEDVTNLSTEDEGAVEDWRVELEKANEEDLGKGSANDIPDLGQRLNGNTPTV</sequence>